<dbReference type="InterPro" id="IPR036291">
    <property type="entry name" value="NAD(P)-bd_dom_sf"/>
</dbReference>
<evidence type="ECO:0000259" key="16">
    <source>
        <dbReference type="Pfam" id="PF00725"/>
    </source>
</evidence>
<dbReference type="FunFam" id="3.40.50.720:FF:000009">
    <property type="entry name" value="Fatty oxidation complex, alpha subunit"/>
    <property type="match status" value="1"/>
</dbReference>
<name>A0A7X5F528_9HYPH</name>
<dbReference type="Gene3D" id="1.10.1040.50">
    <property type="match status" value="1"/>
</dbReference>
<dbReference type="PANTHER" id="PTHR23309">
    <property type="entry name" value="3-HYDROXYACYL-COA DEHYROGENASE"/>
    <property type="match status" value="1"/>
</dbReference>
<keyword evidence="10" id="KW-0576">Peroxisome</keyword>
<dbReference type="PROSITE" id="PS00166">
    <property type="entry name" value="ENOYL_COA_HYDRATASE"/>
    <property type="match status" value="1"/>
</dbReference>
<dbReference type="SUPFAM" id="SSF52096">
    <property type="entry name" value="ClpP/crotonase"/>
    <property type="match status" value="1"/>
</dbReference>
<dbReference type="AlphaFoldDB" id="A0A7X5F528"/>
<feature type="domain" description="3-hydroxyacyl-CoA dehydrogenase NAD binding" evidence="17">
    <location>
        <begin position="304"/>
        <end position="481"/>
    </location>
</feature>
<evidence type="ECO:0000256" key="2">
    <source>
        <dbReference type="ARBA" id="ARBA00005005"/>
    </source>
</evidence>
<evidence type="ECO:0000256" key="9">
    <source>
        <dbReference type="ARBA" id="ARBA00023098"/>
    </source>
</evidence>
<evidence type="ECO:0000256" key="8">
    <source>
        <dbReference type="ARBA" id="ARBA00023027"/>
    </source>
</evidence>
<evidence type="ECO:0000256" key="10">
    <source>
        <dbReference type="ARBA" id="ARBA00023140"/>
    </source>
</evidence>
<dbReference type="Pfam" id="PF00378">
    <property type="entry name" value="ECH_1"/>
    <property type="match status" value="1"/>
</dbReference>
<dbReference type="InterPro" id="IPR006176">
    <property type="entry name" value="3-OHacyl-CoA_DH_NAD-bd"/>
</dbReference>
<dbReference type="GO" id="GO:0016853">
    <property type="term" value="F:isomerase activity"/>
    <property type="evidence" value="ECO:0007669"/>
    <property type="project" value="UniProtKB-KW"/>
</dbReference>
<dbReference type="InterPro" id="IPR006108">
    <property type="entry name" value="3HC_DH_C"/>
</dbReference>
<keyword evidence="7" id="KW-0560">Oxidoreductase</keyword>
<proteinExistence type="inferred from homology"/>
<evidence type="ECO:0000256" key="3">
    <source>
        <dbReference type="ARBA" id="ARBA00008750"/>
    </source>
</evidence>
<comment type="catalytic activity">
    <reaction evidence="14">
        <text>a (3S)-3-hydroxyacyl-CoA + NAD(+) = a 3-oxoacyl-CoA + NADH + H(+)</text>
        <dbReference type="Rhea" id="RHEA:22432"/>
        <dbReference type="ChEBI" id="CHEBI:15378"/>
        <dbReference type="ChEBI" id="CHEBI:57318"/>
        <dbReference type="ChEBI" id="CHEBI:57540"/>
        <dbReference type="ChEBI" id="CHEBI:57945"/>
        <dbReference type="ChEBI" id="CHEBI:90726"/>
        <dbReference type="EC" id="1.1.1.35"/>
    </reaction>
</comment>
<dbReference type="RefSeq" id="WP_161708559.1">
    <property type="nucleotide sequence ID" value="NZ_JAABLQ010000001.1"/>
</dbReference>
<dbReference type="EMBL" id="JAABLQ010000001">
    <property type="protein sequence ID" value="NBN78639.1"/>
    <property type="molecule type" value="Genomic_DNA"/>
</dbReference>
<dbReference type="Proteomes" id="UP000586722">
    <property type="component" value="Unassembled WGS sequence"/>
</dbReference>
<dbReference type="FunFam" id="1.10.1040.50:FF:000006">
    <property type="entry name" value="Peroxisomal bifunctional enzyme"/>
    <property type="match status" value="1"/>
</dbReference>
<evidence type="ECO:0000256" key="7">
    <source>
        <dbReference type="ARBA" id="ARBA00023002"/>
    </source>
</evidence>
<keyword evidence="19" id="KW-1185">Reference proteome</keyword>
<evidence type="ECO:0000256" key="1">
    <source>
        <dbReference type="ARBA" id="ARBA00004275"/>
    </source>
</evidence>
<dbReference type="Gene3D" id="3.40.50.720">
    <property type="entry name" value="NAD(P)-binding Rossmann-like Domain"/>
    <property type="match status" value="1"/>
</dbReference>
<dbReference type="GO" id="GO:0006635">
    <property type="term" value="P:fatty acid beta-oxidation"/>
    <property type="evidence" value="ECO:0007669"/>
    <property type="project" value="UniProtKB-UniPathway"/>
</dbReference>
<dbReference type="GO" id="GO:0004300">
    <property type="term" value="F:enoyl-CoA hydratase activity"/>
    <property type="evidence" value="ECO:0007669"/>
    <property type="project" value="UniProtKB-ARBA"/>
</dbReference>
<comment type="subcellular location">
    <subcellularLocation>
        <location evidence="1">Peroxisome</location>
    </subcellularLocation>
</comment>
<keyword evidence="11" id="KW-0413">Isomerase</keyword>
<dbReference type="InterPro" id="IPR029045">
    <property type="entry name" value="ClpP/crotonase-like_dom_sf"/>
</dbReference>
<evidence type="ECO:0000256" key="14">
    <source>
        <dbReference type="ARBA" id="ARBA00049556"/>
    </source>
</evidence>
<dbReference type="UniPathway" id="UPA00659"/>
<accession>A0A7X5F528</accession>
<evidence type="ECO:0000313" key="19">
    <source>
        <dbReference type="Proteomes" id="UP000586722"/>
    </source>
</evidence>
<dbReference type="Pfam" id="PF00725">
    <property type="entry name" value="3HCDH"/>
    <property type="match status" value="2"/>
</dbReference>
<sequence>MTEPHSASPDVVTLTQENGIALLTLNNPPVNALSTALRAGIVAALAEAAADPAIEAIVMTGAGRGFCAGADITEFGKPPREPFLPDVIAAIEAFPKPVVAAIHGPALGGGLEVALGAHARVAAPSAKMGLPEVKLGLIPGAGGTQRLPRLIGPAAAVKLIVSGEPVGGAEALKLGIVTEVAEDVVAAARALARQMIASGVAPVGLSSDAARLEAARAGRDAFEAAAAEVLKGARGAEAPAACVAAVRNSLDLDFEAGMKAERAAFLSLVAGDQSKALRHAFFAEKAAAKIDGLPADAVARPVRSVAVIGAGTMGGGIAMAFANAGYPVTLIETSAEALARGQGNIDKNYASTVARGRMSEAEKAERIARITGWLDLGAVASADLIVEAVFEDMGVKKTLMADLDRLAGPDAILATNTSYLDVNEIAAATSRPEAVVGMHFFSPANIMKLLEVVRAEKTAPDVLLAAVEVGRKLGKIPVVVGVCNGFVGNRILRAQRNDLEALLVEGASPAEVDAAWNGFGFPMGPFAMLDLAGLDISWRARKALGQTAEIADHLCEQGRFGQKTGRGFYRYEPGERKPLADSEVEDLAKAIAAREGITRRSIPAAEIVERLLYPMINEGARILEEGIAQRPGDIDVIWIFGYGFPAWRGGPMHAAGNIGLARIRDGLQARFEQSGRAEFKPAALLERLAADGGSFAG</sequence>
<reference evidence="19" key="1">
    <citation type="submission" date="2020-01" db="EMBL/GenBank/DDBJ databases">
        <authorList>
            <person name="Fang Y."/>
            <person name="Sun R."/>
            <person name="Nie L."/>
            <person name="He J."/>
            <person name="Hao L."/>
            <person name="Wang L."/>
            <person name="Su S."/>
            <person name="Lv E."/>
            <person name="Zhang Z."/>
            <person name="Xie R."/>
            <person name="Liu H."/>
        </authorList>
    </citation>
    <scope>NUCLEOTIDE SEQUENCE [LARGE SCALE GENOMIC DNA]</scope>
    <source>
        <strain evidence="19">XCT-53</strain>
    </source>
</reference>
<dbReference type="InterPro" id="IPR018376">
    <property type="entry name" value="Enoyl-CoA_hyd/isom_CS"/>
</dbReference>
<feature type="domain" description="3-hydroxyacyl-CoA dehydrogenase C-terminal" evidence="16">
    <location>
        <begin position="607"/>
        <end position="692"/>
    </location>
</feature>
<keyword evidence="13" id="KW-0511">Multifunctional enzyme</keyword>
<evidence type="ECO:0000256" key="11">
    <source>
        <dbReference type="ARBA" id="ARBA00023235"/>
    </source>
</evidence>
<comment type="pathway">
    <text evidence="2">Lipid metabolism; fatty acid beta-oxidation.</text>
</comment>
<gene>
    <name evidence="18" type="ORF">GWI72_10205</name>
</gene>
<evidence type="ECO:0000256" key="6">
    <source>
        <dbReference type="ARBA" id="ARBA00022963"/>
    </source>
</evidence>
<dbReference type="InterPro" id="IPR001753">
    <property type="entry name" value="Enoyl-CoA_hydra/iso"/>
</dbReference>
<evidence type="ECO:0000256" key="5">
    <source>
        <dbReference type="ARBA" id="ARBA00022832"/>
    </source>
</evidence>
<evidence type="ECO:0000256" key="12">
    <source>
        <dbReference type="ARBA" id="ARBA00023239"/>
    </source>
</evidence>
<dbReference type="PANTHER" id="PTHR23309:SF49">
    <property type="entry name" value="PEROXISOMAL BIFUNCTIONAL ENZYME"/>
    <property type="match status" value="1"/>
</dbReference>
<dbReference type="Gene3D" id="3.90.226.10">
    <property type="entry name" value="2-enoyl-CoA Hydratase, Chain A, domain 1"/>
    <property type="match status" value="1"/>
</dbReference>
<keyword evidence="5" id="KW-0276">Fatty acid metabolism</keyword>
<evidence type="ECO:0000256" key="13">
    <source>
        <dbReference type="ARBA" id="ARBA00023268"/>
    </source>
</evidence>
<dbReference type="SUPFAM" id="SSF48179">
    <property type="entry name" value="6-phosphogluconate dehydrogenase C-terminal domain-like"/>
    <property type="match status" value="2"/>
</dbReference>
<feature type="domain" description="3-hydroxyacyl-CoA dehydrogenase C-terminal" evidence="16">
    <location>
        <begin position="485"/>
        <end position="571"/>
    </location>
</feature>
<dbReference type="GO" id="GO:0003857">
    <property type="term" value="F:(3S)-3-hydroxyacyl-CoA dehydrogenase (NAD+) activity"/>
    <property type="evidence" value="ECO:0007669"/>
    <property type="project" value="UniProtKB-EC"/>
</dbReference>
<evidence type="ECO:0000313" key="18">
    <source>
        <dbReference type="EMBL" id="NBN78639.1"/>
    </source>
</evidence>
<evidence type="ECO:0000256" key="4">
    <source>
        <dbReference type="ARBA" id="ARBA00011245"/>
    </source>
</evidence>
<keyword evidence="12" id="KW-0456">Lyase</keyword>
<keyword evidence="9" id="KW-0443">Lipid metabolism</keyword>
<keyword evidence="6" id="KW-0442">Lipid degradation</keyword>
<comment type="subunit">
    <text evidence="4">Monomer.</text>
</comment>
<comment type="caution">
    <text evidence="18">The sequence shown here is derived from an EMBL/GenBank/DDBJ whole genome shotgun (WGS) entry which is preliminary data.</text>
</comment>
<dbReference type="SUPFAM" id="SSF51735">
    <property type="entry name" value="NAD(P)-binding Rossmann-fold domains"/>
    <property type="match status" value="1"/>
</dbReference>
<comment type="similarity">
    <text evidence="15">Belongs to the enoyl-CoA hydratase/isomerase family.</text>
</comment>
<dbReference type="Pfam" id="PF02737">
    <property type="entry name" value="3HCDH_N"/>
    <property type="match status" value="1"/>
</dbReference>
<dbReference type="GO" id="GO:0070403">
    <property type="term" value="F:NAD+ binding"/>
    <property type="evidence" value="ECO:0007669"/>
    <property type="project" value="InterPro"/>
</dbReference>
<dbReference type="InterPro" id="IPR008927">
    <property type="entry name" value="6-PGluconate_DH-like_C_sf"/>
</dbReference>
<dbReference type="CDD" id="cd06558">
    <property type="entry name" value="crotonase-like"/>
    <property type="match status" value="1"/>
</dbReference>
<organism evidence="18 19">
    <name type="scientific">Pannonibacter tanglangensis</name>
    <dbReference type="NCBI Taxonomy" id="2750084"/>
    <lineage>
        <taxon>Bacteria</taxon>
        <taxon>Pseudomonadati</taxon>
        <taxon>Pseudomonadota</taxon>
        <taxon>Alphaproteobacteria</taxon>
        <taxon>Hyphomicrobiales</taxon>
        <taxon>Stappiaceae</taxon>
        <taxon>Pannonibacter</taxon>
    </lineage>
</organism>
<keyword evidence="8" id="KW-0520">NAD</keyword>
<comment type="similarity">
    <text evidence="3">In the N-terminal section; belongs to the enoyl-CoA hydratase/isomerase family.</text>
</comment>
<evidence type="ECO:0000259" key="17">
    <source>
        <dbReference type="Pfam" id="PF02737"/>
    </source>
</evidence>
<evidence type="ECO:0000256" key="15">
    <source>
        <dbReference type="RuleBase" id="RU003707"/>
    </source>
</evidence>
<protein>
    <submittedName>
        <fullName evidence="18">3-hydroxyacyl-CoA dehydrogenase</fullName>
    </submittedName>
</protein>